<protein>
    <submittedName>
        <fullName evidence="7">Nitroreductase</fullName>
    </submittedName>
</protein>
<dbReference type="InterPro" id="IPR000415">
    <property type="entry name" value="Nitroreductase-like"/>
</dbReference>
<keyword evidence="5" id="KW-0560">Oxidoreductase</keyword>
<dbReference type="GO" id="GO:0016491">
    <property type="term" value="F:oxidoreductase activity"/>
    <property type="evidence" value="ECO:0007669"/>
    <property type="project" value="UniProtKB-KW"/>
</dbReference>
<evidence type="ECO:0000256" key="4">
    <source>
        <dbReference type="ARBA" id="ARBA00022643"/>
    </source>
</evidence>
<dbReference type="CDD" id="cd02136">
    <property type="entry name" value="PnbA_NfnB-like"/>
    <property type="match status" value="1"/>
</dbReference>
<proteinExistence type="inferred from homology"/>
<evidence type="ECO:0000259" key="6">
    <source>
        <dbReference type="Pfam" id="PF00881"/>
    </source>
</evidence>
<sequence>MSEISVFEHVVRTRRVTRQFLPDPVALADIEAVLRDARQAPSNCNTQPWLVHIVSGRKREELAAALLAAERQEQFSPDFFFDMAAFPGVYAERAQASGKAHYETRQVAWDDKAGRREATSRNLDFFGAPHVALLFMPVIGDSVRTAGDLGMYGQTFLLSLAARGLAGVPQTYVAMFAQTLRSVLRISDDFKLLFGISFGYGDPTAVVNGLDVGRADLSQNVVFHQ</sequence>
<dbReference type="PANTHER" id="PTHR43673:SF2">
    <property type="entry name" value="NITROREDUCTASE"/>
    <property type="match status" value="1"/>
</dbReference>
<feature type="domain" description="Nitroreductase" evidence="6">
    <location>
        <begin position="11"/>
        <end position="200"/>
    </location>
</feature>
<dbReference type="Pfam" id="PF00881">
    <property type="entry name" value="Nitroreductase"/>
    <property type="match status" value="1"/>
</dbReference>
<keyword evidence="3" id="KW-0285">Flavoprotein</keyword>
<dbReference type="Gene3D" id="3.40.109.10">
    <property type="entry name" value="NADH Oxidase"/>
    <property type="match status" value="1"/>
</dbReference>
<evidence type="ECO:0000256" key="3">
    <source>
        <dbReference type="ARBA" id="ARBA00022630"/>
    </source>
</evidence>
<evidence type="ECO:0000256" key="1">
    <source>
        <dbReference type="ARBA" id="ARBA00001917"/>
    </source>
</evidence>
<keyword evidence="4" id="KW-0288">FMN</keyword>
<reference evidence="7 8" key="1">
    <citation type="submission" date="2020-04" db="EMBL/GenBank/DDBJ databases">
        <title>Molecular characterization of pseudomonads from Agaricus bisporus reveal novel blotch 2 pathogens in Western Europe.</title>
        <authorList>
            <person name="Taparia T."/>
            <person name="Krijger M."/>
            <person name="Haynes E."/>
            <person name="Elpinstone J.G."/>
            <person name="Noble R."/>
            <person name="Van Der Wolf J."/>
        </authorList>
    </citation>
    <scope>NUCLEOTIDE SEQUENCE [LARGE SCALE GENOMIC DNA]</scope>
    <source>
        <strain evidence="7 8">IPO3737</strain>
    </source>
</reference>
<dbReference type="SUPFAM" id="SSF55469">
    <property type="entry name" value="FMN-dependent nitroreductase-like"/>
    <property type="match status" value="1"/>
</dbReference>
<comment type="similarity">
    <text evidence="2">Belongs to the nitroreductase family.</text>
</comment>
<dbReference type="EMBL" id="JACAQD010000032">
    <property type="protein sequence ID" value="NWC35452.1"/>
    <property type="molecule type" value="Genomic_DNA"/>
</dbReference>
<evidence type="ECO:0000256" key="2">
    <source>
        <dbReference type="ARBA" id="ARBA00007118"/>
    </source>
</evidence>
<evidence type="ECO:0000256" key="5">
    <source>
        <dbReference type="ARBA" id="ARBA00023002"/>
    </source>
</evidence>
<comment type="cofactor">
    <cofactor evidence="1">
        <name>FMN</name>
        <dbReference type="ChEBI" id="CHEBI:58210"/>
    </cofactor>
</comment>
<evidence type="ECO:0000313" key="7">
    <source>
        <dbReference type="EMBL" id="NWC35452.1"/>
    </source>
</evidence>
<organism evidence="7 8">
    <name type="scientific">Pseudomonas gingeri</name>
    <dbReference type="NCBI Taxonomy" id="117681"/>
    <lineage>
        <taxon>Bacteria</taxon>
        <taxon>Pseudomonadati</taxon>
        <taxon>Pseudomonadota</taxon>
        <taxon>Gammaproteobacteria</taxon>
        <taxon>Pseudomonadales</taxon>
        <taxon>Pseudomonadaceae</taxon>
        <taxon>Pseudomonas</taxon>
    </lineage>
</organism>
<evidence type="ECO:0000313" key="8">
    <source>
        <dbReference type="Proteomes" id="UP000520592"/>
    </source>
</evidence>
<accession>A0A7Y8CLL9</accession>
<dbReference type="AlphaFoldDB" id="A0A7Y8CLL9"/>
<dbReference type="PANTHER" id="PTHR43673">
    <property type="entry name" value="NAD(P)H NITROREDUCTASE YDGI-RELATED"/>
    <property type="match status" value="1"/>
</dbReference>
<dbReference type="RefSeq" id="WP_177058031.1">
    <property type="nucleotide sequence ID" value="NZ_JACAPS010000015.1"/>
</dbReference>
<gene>
    <name evidence="7" type="ORF">HX876_24045</name>
</gene>
<dbReference type="Proteomes" id="UP000520592">
    <property type="component" value="Unassembled WGS sequence"/>
</dbReference>
<dbReference type="InterPro" id="IPR029479">
    <property type="entry name" value="Nitroreductase"/>
</dbReference>
<name>A0A7Y8CLL9_9PSED</name>
<comment type="caution">
    <text evidence="7">The sequence shown here is derived from an EMBL/GenBank/DDBJ whole genome shotgun (WGS) entry which is preliminary data.</text>
</comment>